<evidence type="ECO:0000256" key="7">
    <source>
        <dbReference type="SAM" id="SignalP"/>
    </source>
</evidence>
<dbReference type="InterPro" id="IPR051153">
    <property type="entry name" value="Yeast_CWMannoprotein_PIR"/>
</dbReference>
<dbReference type="GO" id="GO:0005199">
    <property type="term" value="F:structural constituent of cell wall"/>
    <property type="evidence" value="ECO:0007669"/>
    <property type="project" value="TreeGrafter"/>
</dbReference>
<dbReference type="EMBL" id="QAPG01000012">
    <property type="protein sequence ID" value="TDZ39131.1"/>
    <property type="molecule type" value="Genomic_DNA"/>
</dbReference>
<keyword evidence="2" id="KW-0134">Cell wall</keyword>
<keyword evidence="10" id="KW-1185">Reference proteome</keyword>
<dbReference type="Proteomes" id="UP000295083">
    <property type="component" value="Unassembled WGS sequence"/>
</dbReference>
<dbReference type="Pfam" id="PF22799">
    <property type="entry name" value="PIR1-like_C"/>
    <property type="match status" value="1"/>
</dbReference>
<keyword evidence="3" id="KW-0964">Secreted</keyword>
<comment type="similarity">
    <text evidence="5">Belongs to the PIR protein family.</text>
</comment>
<organism evidence="9 10">
    <name type="scientific">Colletotrichum spinosum</name>
    <dbReference type="NCBI Taxonomy" id="1347390"/>
    <lineage>
        <taxon>Eukaryota</taxon>
        <taxon>Fungi</taxon>
        <taxon>Dikarya</taxon>
        <taxon>Ascomycota</taxon>
        <taxon>Pezizomycotina</taxon>
        <taxon>Sordariomycetes</taxon>
        <taxon>Hypocreomycetidae</taxon>
        <taxon>Glomerellales</taxon>
        <taxon>Glomerellaceae</taxon>
        <taxon>Colletotrichum</taxon>
        <taxon>Colletotrichum orbiculare species complex</taxon>
    </lineage>
</organism>
<evidence type="ECO:0000256" key="2">
    <source>
        <dbReference type="ARBA" id="ARBA00022512"/>
    </source>
</evidence>
<keyword evidence="4 7" id="KW-0732">Signal</keyword>
<feature type="compositionally biased region" description="Polar residues" evidence="6">
    <location>
        <begin position="276"/>
        <end position="290"/>
    </location>
</feature>
<protein>
    <submittedName>
        <fullName evidence="9">Cell wall mannoprotein CIS3</fullName>
    </submittedName>
</protein>
<accession>A0A4R8QJK5</accession>
<dbReference type="GO" id="GO:0031505">
    <property type="term" value="P:fungal-type cell wall organization"/>
    <property type="evidence" value="ECO:0007669"/>
    <property type="project" value="TreeGrafter"/>
</dbReference>
<evidence type="ECO:0000256" key="1">
    <source>
        <dbReference type="ARBA" id="ARBA00004191"/>
    </source>
</evidence>
<evidence type="ECO:0000256" key="3">
    <source>
        <dbReference type="ARBA" id="ARBA00022525"/>
    </source>
</evidence>
<dbReference type="PANTHER" id="PTHR47254">
    <property type="entry name" value="CELL WALL MANNOPROTEIN CIS3-RELATED"/>
    <property type="match status" value="1"/>
</dbReference>
<evidence type="ECO:0000259" key="8">
    <source>
        <dbReference type="Pfam" id="PF22799"/>
    </source>
</evidence>
<evidence type="ECO:0000256" key="6">
    <source>
        <dbReference type="SAM" id="MobiDB-lite"/>
    </source>
</evidence>
<dbReference type="GO" id="GO:0009277">
    <property type="term" value="C:fungal-type cell wall"/>
    <property type="evidence" value="ECO:0007669"/>
    <property type="project" value="TreeGrafter"/>
</dbReference>
<proteinExistence type="inferred from homology"/>
<evidence type="ECO:0000256" key="4">
    <source>
        <dbReference type="ARBA" id="ARBA00022729"/>
    </source>
</evidence>
<evidence type="ECO:0000313" key="10">
    <source>
        <dbReference type="Proteomes" id="UP000295083"/>
    </source>
</evidence>
<gene>
    <name evidence="9" type="primary">CIS3</name>
    <name evidence="9" type="ORF">C8035_v005686</name>
</gene>
<sequence length="320" mass="32473">MNVFNILICAFGFLAMAMAMPQGAVGGALISAADGCETSYDGKFSITIVDLGKRSLETRSTCGQKGALEVTLKDGVLVDSLDRIGSVVANHQFQFDGPPQANALAVSGFSVCGNGSLALNGSTVFYQCKSGSFWNLYDIHLAEQCSPIHLSVLPCGEDAPIPTGNIVGTTMVATALVSVIEDGQPQVIATTIPVPVCQIGDGQIQGHTTPCGELPPVTRPAPPATPTEVPSEPAYTPPGTPVAPPAATTPVVPPVETTPPADTTVPVNTPVESQPPVESTPVNPPGSTTPAAPPVAGGTRVLAGSLAAAVVGSLAILYMI</sequence>
<comment type="subcellular location">
    <subcellularLocation>
        <location evidence="1">Secreted</location>
        <location evidence="1">Cell wall</location>
    </subcellularLocation>
</comment>
<feature type="domain" description="Cell wall mannoprotein PIR1-like C-terminal" evidence="8">
    <location>
        <begin position="75"/>
        <end position="148"/>
    </location>
</feature>
<evidence type="ECO:0000256" key="5">
    <source>
        <dbReference type="ARBA" id="ARBA00038219"/>
    </source>
</evidence>
<feature type="signal peptide" evidence="7">
    <location>
        <begin position="1"/>
        <end position="19"/>
    </location>
</feature>
<name>A0A4R8QJK5_9PEZI</name>
<feature type="region of interest" description="Disordered" evidence="6">
    <location>
        <begin position="209"/>
        <end position="293"/>
    </location>
</feature>
<comment type="caution">
    <text evidence="9">The sequence shown here is derived from an EMBL/GenBank/DDBJ whole genome shotgun (WGS) entry which is preliminary data.</text>
</comment>
<feature type="compositionally biased region" description="Pro residues" evidence="6">
    <location>
        <begin position="235"/>
        <end position="244"/>
    </location>
</feature>
<feature type="compositionally biased region" description="Low complexity" evidence="6">
    <location>
        <begin position="258"/>
        <end position="271"/>
    </location>
</feature>
<dbReference type="InterPro" id="IPR054508">
    <property type="entry name" value="PIR1-like_C"/>
</dbReference>
<evidence type="ECO:0000313" key="9">
    <source>
        <dbReference type="EMBL" id="TDZ39131.1"/>
    </source>
</evidence>
<feature type="chain" id="PRO_5020969016" evidence="7">
    <location>
        <begin position="20"/>
        <end position="320"/>
    </location>
</feature>
<dbReference type="PANTHER" id="PTHR47254:SF1">
    <property type="entry name" value="CELL WALL MANNOPROTEIN CIS3-RELATED"/>
    <property type="match status" value="1"/>
</dbReference>
<dbReference type="AlphaFoldDB" id="A0A4R8QJK5"/>
<reference evidence="9 10" key="1">
    <citation type="submission" date="2018-11" db="EMBL/GenBank/DDBJ databases">
        <title>Genome sequence and assembly of Colletotrichum spinosum.</title>
        <authorList>
            <person name="Gan P."/>
            <person name="Shirasu K."/>
        </authorList>
    </citation>
    <scope>NUCLEOTIDE SEQUENCE [LARGE SCALE GENOMIC DNA]</scope>
    <source>
        <strain evidence="9 10">CBS 515.97</strain>
    </source>
</reference>